<protein>
    <submittedName>
        <fullName evidence="1">Hydroxypyruvate reductase</fullName>
    </submittedName>
</protein>
<reference evidence="2" key="1">
    <citation type="submission" date="2013-09" db="EMBL/GenBank/DDBJ databases">
        <title>Corchorus olitorius genome sequencing.</title>
        <authorList>
            <person name="Alam M."/>
            <person name="Haque M.S."/>
            <person name="Islam M.S."/>
            <person name="Emdad E.M."/>
            <person name="Islam M.M."/>
            <person name="Ahmed B."/>
            <person name="Halim A."/>
            <person name="Hossen Q.M.M."/>
            <person name="Hossain M.Z."/>
            <person name="Ahmed R."/>
            <person name="Khan M.M."/>
            <person name="Islam R."/>
            <person name="Rashid M.M."/>
            <person name="Khan S.A."/>
            <person name="Rahman M.S."/>
            <person name="Alam M."/>
            <person name="Yahiya A.S."/>
            <person name="Khan M.S."/>
            <person name="Azam M.S."/>
            <person name="Haque T."/>
            <person name="Lashkar M.Z.H."/>
            <person name="Akhand A.I."/>
            <person name="Morshed G."/>
            <person name="Roy S."/>
            <person name="Uddin K.S."/>
            <person name="Rabeya T."/>
            <person name="Hossain A.S."/>
            <person name="Chowdhury A."/>
            <person name="Snigdha A.R."/>
            <person name="Mortoza M.S."/>
            <person name="Matin S.A."/>
            <person name="Hoque S.M.E."/>
            <person name="Islam M.K."/>
            <person name="Roy D.K."/>
            <person name="Haider R."/>
            <person name="Moosa M.M."/>
            <person name="Elias S.M."/>
            <person name="Hasan A.M."/>
            <person name="Jahan S."/>
            <person name="Shafiuddin M."/>
            <person name="Mahmood N."/>
            <person name="Shommy N.S."/>
        </authorList>
    </citation>
    <scope>NUCLEOTIDE SEQUENCE [LARGE SCALE GENOMIC DNA]</scope>
    <source>
        <strain evidence="2">cv. O-4</strain>
    </source>
</reference>
<accession>A0A1R3L1V9</accession>
<evidence type="ECO:0000313" key="1">
    <source>
        <dbReference type="EMBL" id="OMP13260.1"/>
    </source>
</evidence>
<organism evidence="1 2">
    <name type="scientific">Corchorus olitorius</name>
    <dbReference type="NCBI Taxonomy" id="93759"/>
    <lineage>
        <taxon>Eukaryota</taxon>
        <taxon>Viridiplantae</taxon>
        <taxon>Streptophyta</taxon>
        <taxon>Embryophyta</taxon>
        <taxon>Tracheophyta</taxon>
        <taxon>Spermatophyta</taxon>
        <taxon>Magnoliopsida</taxon>
        <taxon>eudicotyledons</taxon>
        <taxon>Gunneridae</taxon>
        <taxon>Pentapetalae</taxon>
        <taxon>rosids</taxon>
        <taxon>malvids</taxon>
        <taxon>Malvales</taxon>
        <taxon>Malvaceae</taxon>
        <taxon>Grewioideae</taxon>
        <taxon>Apeibeae</taxon>
        <taxon>Corchorus</taxon>
    </lineage>
</organism>
<keyword evidence="2" id="KW-1185">Reference proteome</keyword>
<name>A0A1R3L1V9_9ROSI</name>
<proteinExistence type="predicted"/>
<feature type="non-terminal residue" evidence="1">
    <location>
        <position position="88"/>
    </location>
</feature>
<dbReference type="Proteomes" id="UP000187203">
    <property type="component" value="Unassembled WGS sequence"/>
</dbReference>
<comment type="caution">
    <text evidence="1">The sequence shown here is derived from an EMBL/GenBank/DDBJ whole genome shotgun (WGS) entry which is preliminary data.</text>
</comment>
<feature type="non-terminal residue" evidence="1">
    <location>
        <position position="1"/>
    </location>
</feature>
<dbReference type="AlphaFoldDB" id="A0A1R3L1V9"/>
<dbReference type="EMBL" id="AWUE01004736">
    <property type="protein sequence ID" value="OMP13260.1"/>
    <property type="molecule type" value="Genomic_DNA"/>
</dbReference>
<evidence type="ECO:0000313" key="2">
    <source>
        <dbReference type="Proteomes" id="UP000187203"/>
    </source>
</evidence>
<gene>
    <name evidence="1" type="ORF">COLO4_01990</name>
</gene>
<sequence length="88" mass="8931">RSLWPPHINAAGDVFAAGAGFPAAESAAASGERYGDQSAGGVYRRCAGGHAGRTGTGDAGRDVPDPRALHRAGAGLFALQRAVFRLRG</sequence>